<accession>A0ABS9E0X4</accession>
<evidence type="ECO:0000313" key="2">
    <source>
        <dbReference type="EMBL" id="MCF3947234.1"/>
    </source>
</evidence>
<organism evidence="2 3">
    <name type="scientific">Acidiphilium iwatense</name>
    <dbReference type="NCBI Taxonomy" id="768198"/>
    <lineage>
        <taxon>Bacteria</taxon>
        <taxon>Pseudomonadati</taxon>
        <taxon>Pseudomonadota</taxon>
        <taxon>Alphaproteobacteria</taxon>
        <taxon>Acetobacterales</taxon>
        <taxon>Acidocellaceae</taxon>
        <taxon>Acidiphilium</taxon>
    </lineage>
</organism>
<feature type="domain" description="Type ISP restriction-modification enzyme LLaBIII C-terminal specificity" evidence="1">
    <location>
        <begin position="3"/>
        <end position="154"/>
    </location>
</feature>
<keyword evidence="3" id="KW-1185">Reference proteome</keyword>
<comment type="caution">
    <text evidence="2">The sequence shown here is derived from an EMBL/GenBank/DDBJ whole genome shotgun (WGS) entry which is preliminary data.</text>
</comment>
<evidence type="ECO:0000259" key="1">
    <source>
        <dbReference type="Pfam" id="PF18135"/>
    </source>
</evidence>
<dbReference type="EMBL" id="JAKGBZ010000020">
    <property type="protein sequence ID" value="MCF3947234.1"/>
    <property type="molecule type" value="Genomic_DNA"/>
</dbReference>
<dbReference type="Pfam" id="PF18135">
    <property type="entry name" value="Type_ISP_C"/>
    <property type="match status" value="1"/>
</dbReference>
<protein>
    <recommendedName>
        <fullName evidence="1">Type ISP restriction-modification enzyme LLaBIII C-terminal specificity domain-containing protein</fullName>
    </recommendedName>
</protein>
<sequence>MGPEFRAELLARYGGAEFTPEQIFGYVYAILHAPSYRARYAEFLRIDFPRIPLTEHRADFERLADLGWSLAQIHLMKTLPRSTLGRYRGKGDNSVEKPRYAEAEPAVYINAAQKFAPIPPEIWAFQIGGYQVLDKYLKSRKGRVLTLDEVTQVERIAAALEATIAAMAAINVTYRAAFEAARG</sequence>
<dbReference type="Proteomes" id="UP001521209">
    <property type="component" value="Unassembled WGS sequence"/>
</dbReference>
<dbReference type="InterPro" id="IPR041635">
    <property type="entry name" value="Type_ISP_LLaBIII_C"/>
</dbReference>
<proteinExistence type="predicted"/>
<gene>
    <name evidence="2" type="ORF">L2A60_11165</name>
</gene>
<evidence type="ECO:0000313" key="3">
    <source>
        <dbReference type="Proteomes" id="UP001521209"/>
    </source>
</evidence>
<reference evidence="2 3" key="1">
    <citation type="submission" date="2022-01" db="EMBL/GenBank/DDBJ databases">
        <authorList>
            <person name="Won M."/>
            <person name="Kim S.-J."/>
            <person name="Kwon S.-W."/>
        </authorList>
    </citation>
    <scope>NUCLEOTIDE SEQUENCE [LARGE SCALE GENOMIC DNA]</scope>
    <source>
        <strain evidence="2 3">KCTC 23505</strain>
    </source>
</reference>
<name>A0ABS9E0X4_9PROT</name>